<dbReference type="EC" id="2.7.11.1" evidence="2"/>
<comment type="subcellular location">
    <subcellularLocation>
        <location evidence="1">Cell membrane</location>
        <topology evidence="1">Lipid-anchor</topology>
    </subcellularLocation>
</comment>
<dbReference type="InterPro" id="IPR008271">
    <property type="entry name" value="Ser/Thr_kinase_AS"/>
</dbReference>
<keyword evidence="4" id="KW-0723">Serine/threonine-protein kinase</keyword>
<keyword evidence="4" id="KW-0418">Kinase</keyword>
<dbReference type="CDD" id="cd14066">
    <property type="entry name" value="STKc_IRAK"/>
    <property type="match status" value="1"/>
</dbReference>
<evidence type="ECO:0000313" key="11">
    <source>
        <dbReference type="Proteomes" id="UP000015105"/>
    </source>
</evidence>
<comment type="catalytic activity">
    <reaction evidence="8">
        <text>L-seryl-[protein] + ATP = O-phospho-L-seryl-[protein] + ADP + H(+)</text>
        <dbReference type="Rhea" id="RHEA:17989"/>
        <dbReference type="Rhea" id="RHEA-COMP:9863"/>
        <dbReference type="Rhea" id="RHEA-COMP:11604"/>
        <dbReference type="ChEBI" id="CHEBI:15378"/>
        <dbReference type="ChEBI" id="CHEBI:29999"/>
        <dbReference type="ChEBI" id="CHEBI:30616"/>
        <dbReference type="ChEBI" id="CHEBI:83421"/>
        <dbReference type="ChEBI" id="CHEBI:456216"/>
        <dbReference type="EC" id="2.7.11.1"/>
    </reaction>
</comment>
<evidence type="ECO:0000313" key="10">
    <source>
        <dbReference type="EnsemblPlants" id="AET4Gv20000500.4"/>
    </source>
</evidence>
<dbReference type="InterPro" id="IPR000719">
    <property type="entry name" value="Prot_kinase_dom"/>
</dbReference>
<dbReference type="GO" id="GO:0005524">
    <property type="term" value="F:ATP binding"/>
    <property type="evidence" value="ECO:0007669"/>
    <property type="project" value="InterPro"/>
</dbReference>
<keyword evidence="5" id="KW-0472">Membrane</keyword>
<evidence type="ECO:0000256" key="2">
    <source>
        <dbReference type="ARBA" id="ARBA00012513"/>
    </source>
</evidence>
<dbReference type="InterPro" id="IPR011009">
    <property type="entry name" value="Kinase-like_dom_sf"/>
</dbReference>
<feature type="domain" description="Protein kinase" evidence="9">
    <location>
        <begin position="234"/>
        <end position="469"/>
    </location>
</feature>
<keyword evidence="4" id="KW-0808">Transferase</keyword>
<dbReference type="PROSITE" id="PS50011">
    <property type="entry name" value="PROTEIN_KINASE_DOM"/>
    <property type="match status" value="1"/>
</dbReference>
<reference evidence="10" key="3">
    <citation type="journal article" date="2017" name="Nature">
        <title>Genome sequence of the progenitor of the wheat D genome Aegilops tauschii.</title>
        <authorList>
            <person name="Luo M.C."/>
            <person name="Gu Y.Q."/>
            <person name="Puiu D."/>
            <person name="Wang H."/>
            <person name="Twardziok S.O."/>
            <person name="Deal K.R."/>
            <person name="Huo N."/>
            <person name="Zhu T."/>
            <person name="Wang L."/>
            <person name="Wang Y."/>
            <person name="McGuire P.E."/>
            <person name="Liu S."/>
            <person name="Long H."/>
            <person name="Ramasamy R.K."/>
            <person name="Rodriguez J.C."/>
            <person name="Van S.L."/>
            <person name="Yuan L."/>
            <person name="Wang Z."/>
            <person name="Xia Z."/>
            <person name="Xiao L."/>
            <person name="Anderson O.D."/>
            <person name="Ouyang S."/>
            <person name="Liang Y."/>
            <person name="Zimin A.V."/>
            <person name="Pertea G."/>
            <person name="Qi P."/>
            <person name="Bennetzen J.L."/>
            <person name="Dai X."/>
            <person name="Dawson M.W."/>
            <person name="Muller H.G."/>
            <person name="Kugler K."/>
            <person name="Rivarola-Duarte L."/>
            <person name="Spannagl M."/>
            <person name="Mayer K.F.X."/>
            <person name="Lu F.H."/>
            <person name="Bevan M.W."/>
            <person name="Leroy P."/>
            <person name="Li P."/>
            <person name="You F.M."/>
            <person name="Sun Q."/>
            <person name="Liu Z."/>
            <person name="Lyons E."/>
            <person name="Wicker T."/>
            <person name="Salzberg S.L."/>
            <person name="Devos K.M."/>
            <person name="Dvorak J."/>
        </authorList>
    </citation>
    <scope>NUCLEOTIDE SEQUENCE [LARGE SCALE GENOMIC DNA]</scope>
    <source>
        <strain evidence="10">cv. AL8/78</strain>
    </source>
</reference>
<dbReference type="EnsemblPlants" id="AET4Gv20000500.4">
    <property type="protein sequence ID" value="AET4Gv20000500.4"/>
    <property type="gene ID" value="AET4Gv20000500"/>
</dbReference>
<reference evidence="11" key="1">
    <citation type="journal article" date="2014" name="Science">
        <title>Ancient hybridizations among the ancestral genomes of bread wheat.</title>
        <authorList>
            <consortium name="International Wheat Genome Sequencing Consortium,"/>
            <person name="Marcussen T."/>
            <person name="Sandve S.R."/>
            <person name="Heier L."/>
            <person name="Spannagl M."/>
            <person name="Pfeifer M."/>
            <person name="Jakobsen K.S."/>
            <person name="Wulff B.B."/>
            <person name="Steuernagel B."/>
            <person name="Mayer K.F."/>
            <person name="Olsen O.A."/>
        </authorList>
    </citation>
    <scope>NUCLEOTIDE SEQUENCE [LARGE SCALE GENOMIC DNA]</scope>
    <source>
        <strain evidence="11">cv. AL8/78</strain>
    </source>
</reference>
<name>A0A453GYX9_AEGTS</name>
<keyword evidence="6" id="KW-0449">Lipoprotein</keyword>
<accession>A0A453GYX9</accession>
<evidence type="ECO:0000259" key="9">
    <source>
        <dbReference type="PROSITE" id="PS50011"/>
    </source>
</evidence>
<evidence type="ECO:0000256" key="3">
    <source>
        <dbReference type="ARBA" id="ARBA00022475"/>
    </source>
</evidence>
<dbReference type="Gene3D" id="1.10.510.10">
    <property type="entry name" value="Transferase(Phosphotransferase) domain 1"/>
    <property type="match status" value="1"/>
</dbReference>
<dbReference type="InterPro" id="IPR001245">
    <property type="entry name" value="Ser-Thr/Tyr_kinase_cat_dom"/>
</dbReference>
<dbReference type="Gene3D" id="3.30.200.20">
    <property type="entry name" value="Phosphorylase Kinase, domain 1"/>
    <property type="match status" value="1"/>
</dbReference>
<reference evidence="10" key="4">
    <citation type="submission" date="2019-03" db="UniProtKB">
        <authorList>
            <consortium name="EnsemblPlants"/>
        </authorList>
    </citation>
    <scope>IDENTIFICATION</scope>
</reference>
<dbReference type="Proteomes" id="UP000015105">
    <property type="component" value="Chromosome 4D"/>
</dbReference>
<dbReference type="GO" id="GO:0005886">
    <property type="term" value="C:plasma membrane"/>
    <property type="evidence" value="ECO:0007669"/>
    <property type="project" value="UniProtKB-SubCell"/>
</dbReference>
<evidence type="ECO:0000256" key="1">
    <source>
        <dbReference type="ARBA" id="ARBA00004193"/>
    </source>
</evidence>
<sequence length="469" mass="51362">MSPAAWTRTRKLLLGLPLLAGRGRGSRSAGDGRQKKKKRSTAVRKVVSIGAISLAGGVALSAINDLAIFHGCTSKAIDKASENPEVVQAIGVPIVRGPWYDASVVLGHRRRSVSCTFPVTGPRGSGVFQIEAIRNGEDGVLSFLRHHDWEILAMDARLELQLELPSDDGGQGQQPVVMNLNLMSSTAAADDDDNSTHQHNRRVADEILGMNKEEAAVTERAFTFAELSEASGGFRVESMLGEGGFGPVYRGRLRDGTEVAVKQLDRNGLQGTREFLVEVLMLSLLKHPHLVTLIGYCADASHRMLVYEFMPQGSLEDHLLDLPPSSPGLDWAMRMRIAQGAARGLEYLHDASRRPGPPVIYRDFKASNILLDGCFRAHLSDFGLAKVGPVGDKTHVSTRVMGTYGYCAPEYALTGKLTTMSDVYSFGVVFLEIITGRRVIDTSRPRDEHNLVQWAAPRFKSKKRFREMA</sequence>
<dbReference type="AlphaFoldDB" id="A0A453GYX9"/>
<evidence type="ECO:0000256" key="7">
    <source>
        <dbReference type="ARBA" id="ARBA00047899"/>
    </source>
</evidence>
<evidence type="ECO:0000256" key="5">
    <source>
        <dbReference type="ARBA" id="ARBA00023136"/>
    </source>
</evidence>
<keyword evidence="3" id="KW-1003">Cell membrane</keyword>
<proteinExistence type="predicted"/>
<protein>
    <recommendedName>
        <fullName evidence="2">non-specific serine/threonine protein kinase</fullName>
        <ecNumber evidence="2">2.7.11.1</ecNumber>
    </recommendedName>
</protein>
<evidence type="ECO:0000256" key="8">
    <source>
        <dbReference type="ARBA" id="ARBA00048679"/>
    </source>
</evidence>
<dbReference type="GO" id="GO:0004674">
    <property type="term" value="F:protein serine/threonine kinase activity"/>
    <property type="evidence" value="ECO:0007669"/>
    <property type="project" value="UniProtKB-KW"/>
</dbReference>
<evidence type="ECO:0000256" key="4">
    <source>
        <dbReference type="ARBA" id="ARBA00022527"/>
    </source>
</evidence>
<dbReference type="SUPFAM" id="SSF56112">
    <property type="entry name" value="Protein kinase-like (PK-like)"/>
    <property type="match status" value="1"/>
</dbReference>
<dbReference type="PROSITE" id="PS00108">
    <property type="entry name" value="PROTEIN_KINASE_ST"/>
    <property type="match status" value="1"/>
</dbReference>
<dbReference type="PANTHER" id="PTHR47985">
    <property type="entry name" value="OS07G0668900 PROTEIN"/>
    <property type="match status" value="1"/>
</dbReference>
<dbReference type="PANTHER" id="PTHR47985:SF85">
    <property type="entry name" value="OS09G0572600 PROTEIN"/>
    <property type="match status" value="1"/>
</dbReference>
<reference evidence="10" key="5">
    <citation type="journal article" date="2021" name="G3 (Bethesda)">
        <title>Aegilops tauschii genome assembly Aet v5.0 features greater sequence contiguity and improved annotation.</title>
        <authorList>
            <person name="Wang L."/>
            <person name="Zhu T."/>
            <person name="Rodriguez J.C."/>
            <person name="Deal K.R."/>
            <person name="Dubcovsky J."/>
            <person name="McGuire P.E."/>
            <person name="Lux T."/>
            <person name="Spannagl M."/>
            <person name="Mayer K.F.X."/>
            <person name="Baldrich P."/>
            <person name="Meyers B.C."/>
            <person name="Huo N."/>
            <person name="Gu Y.Q."/>
            <person name="Zhou H."/>
            <person name="Devos K.M."/>
            <person name="Bennetzen J.L."/>
            <person name="Unver T."/>
            <person name="Budak H."/>
            <person name="Gulick P.J."/>
            <person name="Galiba G."/>
            <person name="Kalapos B."/>
            <person name="Nelson D.R."/>
            <person name="Li P."/>
            <person name="You F.M."/>
            <person name="Luo M.C."/>
            <person name="Dvorak J."/>
        </authorList>
    </citation>
    <scope>NUCLEOTIDE SEQUENCE [LARGE SCALE GENOMIC DNA]</scope>
    <source>
        <strain evidence="10">cv. AL8/78</strain>
    </source>
</reference>
<dbReference type="Gramene" id="AET4Gv20000500.4">
    <property type="protein sequence ID" value="AET4Gv20000500.4"/>
    <property type="gene ID" value="AET4Gv20000500"/>
</dbReference>
<reference evidence="11" key="2">
    <citation type="journal article" date="2017" name="Nat. Plants">
        <title>The Aegilops tauschii genome reveals multiple impacts of transposons.</title>
        <authorList>
            <person name="Zhao G."/>
            <person name="Zou C."/>
            <person name="Li K."/>
            <person name="Wang K."/>
            <person name="Li T."/>
            <person name="Gao L."/>
            <person name="Zhang X."/>
            <person name="Wang H."/>
            <person name="Yang Z."/>
            <person name="Liu X."/>
            <person name="Jiang W."/>
            <person name="Mao L."/>
            <person name="Kong X."/>
            <person name="Jiao Y."/>
            <person name="Jia J."/>
        </authorList>
    </citation>
    <scope>NUCLEOTIDE SEQUENCE [LARGE SCALE GENOMIC DNA]</scope>
    <source>
        <strain evidence="11">cv. AL8/78</strain>
    </source>
</reference>
<dbReference type="FunFam" id="3.30.200.20:FF:000244">
    <property type="entry name" value="Serine/threonine-protein kinase CDL1-like"/>
    <property type="match status" value="1"/>
</dbReference>
<evidence type="ECO:0000256" key="6">
    <source>
        <dbReference type="ARBA" id="ARBA00023288"/>
    </source>
</evidence>
<dbReference type="STRING" id="200361.A0A453GYX9"/>
<dbReference type="Pfam" id="PF07714">
    <property type="entry name" value="PK_Tyr_Ser-Thr"/>
    <property type="match status" value="1"/>
</dbReference>
<keyword evidence="11" id="KW-1185">Reference proteome</keyword>
<comment type="catalytic activity">
    <reaction evidence="7">
        <text>L-threonyl-[protein] + ATP = O-phospho-L-threonyl-[protein] + ADP + H(+)</text>
        <dbReference type="Rhea" id="RHEA:46608"/>
        <dbReference type="Rhea" id="RHEA-COMP:11060"/>
        <dbReference type="Rhea" id="RHEA-COMP:11605"/>
        <dbReference type="ChEBI" id="CHEBI:15378"/>
        <dbReference type="ChEBI" id="CHEBI:30013"/>
        <dbReference type="ChEBI" id="CHEBI:30616"/>
        <dbReference type="ChEBI" id="CHEBI:61977"/>
        <dbReference type="ChEBI" id="CHEBI:456216"/>
        <dbReference type="EC" id="2.7.11.1"/>
    </reaction>
</comment>
<organism evidence="10 11">
    <name type="scientific">Aegilops tauschii subsp. strangulata</name>
    <name type="common">Goatgrass</name>
    <dbReference type="NCBI Taxonomy" id="200361"/>
    <lineage>
        <taxon>Eukaryota</taxon>
        <taxon>Viridiplantae</taxon>
        <taxon>Streptophyta</taxon>
        <taxon>Embryophyta</taxon>
        <taxon>Tracheophyta</taxon>
        <taxon>Spermatophyta</taxon>
        <taxon>Magnoliopsida</taxon>
        <taxon>Liliopsida</taxon>
        <taxon>Poales</taxon>
        <taxon>Poaceae</taxon>
        <taxon>BOP clade</taxon>
        <taxon>Pooideae</taxon>
        <taxon>Triticodae</taxon>
        <taxon>Triticeae</taxon>
        <taxon>Triticinae</taxon>
        <taxon>Aegilops</taxon>
    </lineage>
</organism>